<reference evidence="4 5" key="1">
    <citation type="submission" date="2024-03" db="EMBL/GenBank/DDBJ databases">
        <title>Chitinophaga caseinilytica sp. nov., a casein hydrolysing bacterium isolated from forest soil.</title>
        <authorList>
            <person name="Lee D.S."/>
            <person name="Han D.M."/>
            <person name="Baek J.H."/>
            <person name="Choi D.G."/>
            <person name="Jeon J.H."/>
            <person name="Jeon C.O."/>
        </authorList>
    </citation>
    <scope>NUCLEOTIDE SEQUENCE [LARGE SCALE GENOMIC DNA]</scope>
    <source>
        <strain evidence="4 5">KACC 19118</strain>
    </source>
</reference>
<keyword evidence="5" id="KW-1185">Reference proteome</keyword>
<name>A0ABZ2YZW4_9BACT</name>
<organism evidence="4 5">
    <name type="scientific">Chitinophaga caseinilytica</name>
    <dbReference type="NCBI Taxonomy" id="2267521"/>
    <lineage>
        <taxon>Bacteria</taxon>
        <taxon>Pseudomonadati</taxon>
        <taxon>Bacteroidota</taxon>
        <taxon>Chitinophagia</taxon>
        <taxon>Chitinophagales</taxon>
        <taxon>Chitinophagaceae</taxon>
        <taxon>Chitinophaga</taxon>
    </lineage>
</organism>
<accession>A0ABZ2YZW4</accession>
<dbReference type="Gene3D" id="3.55.50.30">
    <property type="match status" value="1"/>
</dbReference>
<dbReference type="InterPro" id="IPR032508">
    <property type="entry name" value="FecR_C"/>
</dbReference>
<evidence type="ECO:0000313" key="5">
    <source>
        <dbReference type="Proteomes" id="UP001449657"/>
    </source>
</evidence>
<dbReference type="RefSeq" id="WP_341839989.1">
    <property type="nucleotide sequence ID" value="NZ_CP149792.1"/>
</dbReference>
<keyword evidence="1" id="KW-1133">Transmembrane helix</keyword>
<gene>
    <name evidence="4" type="ORF">WJU22_20255</name>
</gene>
<feature type="domain" description="FecR protein" evidence="2">
    <location>
        <begin position="176"/>
        <end position="270"/>
    </location>
</feature>
<feature type="domain" description="Protein FecR C-terminal" evidence="3">
    <location>
        <begin position="311"/>
        <end position="377"/>
    </location>
</feature>
<dbReference type="PIRSF" id="PIRSF018266">
    <property type="entry name" value="FecR"/>
    <property type="match status" value="1"/>
</dbReference>
<feature type="transmembrane region" description="Helical" evidence="1">
    <location>
        <begin position="79"/>
        <end position="100"/>
    </location>
</feature>
<evidence type="ECO:0000259" key="2">
    <source>
        <dbReference type="Pfam" id="PF04773"/>
    </source>
</evidence>
<keyword evidence="1" id="KW-0812">Transmembrane</keyword>
<evidence type="ECO:0000313" key="4">
    <source>
        <dbReference type="EMBL" id="WZN45235.1"/>
    </source>
</evidence>
<dbReference type="InterPro" id="IPR012373">
    <property type="entry name" value="Ferrdict_sens_TM"/>
</dbReference>
<proteinExistence type="predicted"/>
<dbReference type="PANTHER" id="PTHR30273">
    <property type="entry name" value="PERIPLASMIC SIGNAL SENSOR AND SIGMA FACTOR ACTIVATOR FECR-RELATED"/>
    <property type="match status" value="1"/>
</dbReference>
<dbReference type="EMBL" id="CP150096">
    <property type="protein sequence ID" value="WZN45235.1"/>
    <property type="molecule type" value="Genomic_DNA"/>
</dbReference>
<dbReference type="InterPro" id="IPR006860">
    <property type="entry name" value="FecR"/>
</dbReference>
<dbReference type="Pfam" id="PF16344">
    <property type="entry name" value="FecR_C"/>
    <property type="match status" value="1"/>
</dbReference>
<dbReference type="PANTHER" id="PTHR30273:SF2">
    <property type="entry name" value="PROTEIN FECR"/>
    <property type="match status" value="1"/>
</dbReference>
<evidence type="ECO:0000259" key="3">
    <source>
        <dbReference type="Pfam" id="PF16344"/>
    </source>
</evidence>
<dbReference type="Pfam" id="PF04773">
    <property type="entry name" value="FecR"/>
    <property type="match status" value="1"/>
</dbReference>
<dbReference type="Proteomes" id="UP001449657">
    <property type="component" value="Chromosome"/>
</dbReference>
<protein>
    <submittedName>
        <fullName evidence="4">FecR domain-containing protein</fullName>
    </submittedName>
</protein>
<sequence length="379" mass="40932">MKHENGASPEFSILLRKYLSGNLTDAESDALFRLLPDHIDELDDRLAEDLASGRFDGFTDAELRSRLFAHLPMHRRARVYRWLPAAAAAVLLMVGGLWALNAGRSETGLVQVKWTAPPVPAGNKAVLVLGNGEVIQLDSAGNGMLAQQGGAAVSKVDSGMLSYKKQAVDAEPVFHTIVTPKGGTYAIVLPDGSRAWLNAASSIRFPTVFGEVRTVEVSGEAYFEVAKRQGSIFEVRASGMKVSVLGTKFNVKAYADEIDTKVTLVEGSVRFAAGADSAMLRPGEQGVSRQGVLTVAPADVEAATAWRNGMFHFDNQLLGDIMREVGRWYDVEVQYAGSAAGRRFSGIMRRSGSLGDVLKYMQLAGVKCELNGRIILVKQ</sequence>
<dbReference type="Gene3D" id="2.60.120.1440">
    <property type="match status" value="1"/>
</dbReference>
<evidence type="ECO:0000256" key="1">
    <source>
        <dbReference type="SAM" id="Phobius"/>
    </source>
</evidence>
<keyword evidence="1" id="KW-0472">Membrane</keyword>